<evidence type="ECO:0000313" key="5">
    <source>
        <dbReference type="EMBL" id="MBB3810309.1"/>
    </source>
</evidence>
<dbReference type="CDD" id="cd02194">
    <property type="entry name" value="ThiL"/>
    <property type="match status" value="1"/>
</dbReference>
<keyword evidence="2 5" id="KW-0418">Kinase</keyword>
<dbReference type="GO" id="GO:0009229">
    <property type="term" value="P:thiamine diphosphate biosynthetic process"/>
    <property type="evidence" value="ECO:0007669"/>
    <property type="project" value="UniProtKB-UniRule"/>
</dbReference>
<dbReference type="GO" id="GO:0009228">
    <property type="term" value="P:thiamine biosynthetic process"/>
    <property type="evidence" value="ECO:0007669"/>
    <property type="project" value="UniProtKB-KW"/>
</dbReference>
<feature type="binding site" evidence="2">
    <location>
        <position position="123"/>
    </location>
    <ligand>
        <name>Mg(2+)</name>
        <dbReference type="ChEBI" id="CHEBI:18420"/>
        <label>1</label>
    </ligand>
</feature>
<dbReference type="GO" id="GO:0005524">
    <property type="term" value="F:ATP binding"/>
    <property type="evidence" value="ECO:0007669"/>
    <property type="project" value="UniProtKB-UniRule"/>
</dbReference>
<keyword evidence="2" id="KW-0479">Metal-binding</keyword>
<feature type="binding site" evidence="2">
    <location>
        <position position="47"/>
    </location>
    <ligand>
        <name>Mg(2+)</name>
        <dbReference type="ChEBI" id="CHEBI:18420"/>
        <label>2</label>
    </ligand>
</feature>
<dbReference type="SUPFAM" id="SSF55326">
    <property type="entry name" value="PurM N-terminal domain-like"/>
    <property type="match status" value="1"/>
</dbReference>
<feature type="binding site" evidence="2">
    <location>
        <position position="277"/>
    </location>
    <ligand>
        <name>substrate</name>
    </ligand>
</feature>
<dbReference type="EMBL" id="JACICC010000005">
    <property type="protein sequence ID" value="MBB3810309.1"/>
    <property type="molecule type" value="Genomic_DNA"/>
</dbReference>
<keyword evidence="1 2" id="KW-0784">Thiamine biosynthesis</keyword>
<dbReference type="AlphaFoldDB" id="A0A7W5Z5Y2"/>
<dbReference type="Proteomes" id="UP000537592">
    <property type="component" value="Unassembled WGS sequence"/>
</dbReference>
<sequence>MTVSSLSEDELISQIFAPIAGDGALGLHDDVALLPSPQGSELVLTVDTIVGGVHYFPGDPPGAVARKALRVNLSDLASKGAEPLGFLLSLSMPPQTSLSWIAAFAEGLGADARAYDCPLLGGDTVRTQGPVTISITAVGRVPSGYLVRRTGARVGDILAVTGTIGDSALGLALRLAEEGQSNGNLGWRDELTPLEYAHLTQRYLLPEPRNAIASAIRDYASGAMDVSDGLIGDARKFLRTSGVSGRIDLESVPLSQAARAAIDLSPELLKTAVTGGDDYEVLCSVPPARFEALRAQCAQENVGLTAIGKVEEGNAPLSAFLEGTEYLIDRGSYSHF</sequence>
<dbReference type="InterPro" id="IPR010918">
    <property type="entry name" value="PurM-like_C_dom"/>
</dbReference>
<feature type="binding site" evidence="2">
    <location>
        <position position="333"/>
    </location>
    <ligand>
        <name>substrate</name>
    </ligand>
</feature>
<feature type="binding site" evidence="2">
    <location>
        <position position="228"/>
    </location>
    <ligand>
        <name>Mg(2+)</name>
        <dbReference type="ChEBI" id="CHEBI:18420"/>
        <label>5</label>
    </ligand>
</feature>
<dbReference type="PANTHER" id="PTHR30270:SF0">
    <property type="entry name" value="THIAMINE-MONOPHOSPHATE KINASE"/>
    <property type="match status" value="1"/>
</dbReference>
<keyword evidence="2" id="KW-0067">ATP-binding</keyword>
<feature type="domain" description="PurM-like C-terminal" evidence="4">
    <location>
        <begin position="153"/>
        <end position="314"/>
    </location>
</feature>
<dbReference type="SUPFAM" id="SSF56042">
    <property type="entry name" value="PurM C-terminal domain-like"/>
    <property type="match status" value="1"/>
</dbReference>
<evidence type="ECO:0000259" key="3">
    <source>
        <dbReference type="Pfam" id="PF00586"/>
    </source>
</evidence>
<dbReference type="InterPro" id="IPR036676">
    <property type="entry name" value="PurM-like_C_sf"/>
</dbReference>
<feature type="binding site" evidence="2">
    <location>
        <position position="30"/>
    </location>
    <ligand>
        <name>Mg(2+)</name>
        <dbReference type="ChEBI" id="CHEBI:18420"/>
        <label>3</label>
    </ligand>
</feature>
<dbReference type="Pfam" id="PF02769">
    <property type="entry name" value="AIRS_C"/>
    <property type="match status" value="1"/>
</dbReference>
<feature type="binding site" evidence="2">
    <location>
        <position position="227"/>
    </location>
    <ligand>
        <name>ATP</name>
        <dbReference type="ChEBI" id="CHEBI:30616"/>
    </ligand>
</feature>
<feature type="binding site" evidence="2">
    <location>
        <position position="225"/>
    </location>
    <ligand>
        <name>Mg(2+)</name>
        <dbReference type="ChEBI" id="CHEBI:18420"/>
        <label>3</label>
    </ligand>
</feature>
<feature type="binding site" evidence="2">
    <location>
        <position position="30"/>
    </location>
    <ligand>
        <name>Mg(2+)</name>
        <dbReference type="ChEBI" id="CHEBI:18420"/>
        <label>4</label>
    </ligand>
</feature>
<name>A0A7W5Z5Y2_9HYPH</name>
<comment type="caution">
    <text evidence="2">Lacks conserved residue(s) required for the propagation of feature annotation.</text>
</comment>
<dbReference type="NCBIfam" id="TIGR01379">
    <property type="entry name" value="thiL"/>
    <property type="match status" value="1"/>
</dbReference>
<feature type="binding site" evidence="2">
    <location>
        <position position="54"/>
    </location>
    <ligand>
        <name>substrate</name>
    </ligand>
</feature>
<evidence type="ECO:0000256" key="1">
    <source>
        <dbReference type="ARBA" id="ARBA00022977"/>
    </source>
</evidence>
<proteinExistence type="inferred from homology"/>
<keyword evidence="6" id="KW-1185">Reference proteome</keyword>
<dbReference type="InterPro" id="IPR036921">
    <property type="entry name" value="PurM-like_N_sf"/>
</dbReference>
<protein>
    <recommendedName>
        <fullName evidence="2">Thiamine-monophosphate kinase</fullName>
        <shortName evidence="2">TMP kinase</shortName>
        <shortName evidence="2">Thiamine-phosphate kinase</shortName>
        <ecNumber evidence="2">2.7.4.16</ecNumber>
    </recommendedName>
</protein>
<organism evidence="5 6">
    <name type="scientific">Pseudochelatococcus contaminans</name>
    <dbReference type="NCBI Taxonomy" id="1538103"/>
    <lineage>
        <taxon>Bacteria</taxon>
        <taxon>Pseudomonadati</taxon>
        <taxon>Pseudomonadota</taxon>
        <taxon>Alphaproteobacteria</taxon>
        <taxon>Hyphomicrobiales</taxon>
        <taxon>Chelatococcaceae</taxon>
        <taxon>Pseudochelatococcus</taxon>
    </lineage>
</organism>
<evidence type="ECO:0000256" key="2">
    <source>
        <dbReference type="HAMAP-Rule" id="MF_02128"/>
    </source>
</evidence>
<evidence type="ECO:0000259" key="4">
    <source>
        <dbReference type="Pfam" id="PF02769"/>
    </source>
</evidence>
<feature type="binding site" evidence="2">
    <location>
        <begin position="122"/>
        <end position="123"/>
    </location>
    <ligand>
        <name>ATP</name>
        <dbReference type="ChEBI" id="CHEBI:30616"/>
    </ligand>
</feature>
<reference evidence="5 6" key="1">
    <citation type="submission" date="2020-08" db="EMBL/GenBank/DDBJ databases">
        <title>Genomic Encyclopedia of Type Strains, Phase IV (KMG-IV): sequencing the most valuable type-strain genomes for metagenomic binning, comparative biology and taxonomic classification.</title>
        <authorList>
            <person name="Goeker M."/>
        </authorList>
    </citation>
    <scope>NUCLEOTIDE SEQUENCE [LARGE SCALE GENOMIC DNA]</scope>
    <source>
        <strain evidence="5 6">DSM 28760</strain>
    </source>
</reference>
<comment type="similarity">
    <text evidence="2">Belongs to the thiamine-monophosphate kinase family.</text>
</comment>
<comment type="pathway">
    <text evidence="2">Cofactor biosynthesis; thiamine diphosphate biosynthesis; thiamine diphosphate from thiamine phosphate: step 1/1.</text>
</comment>
<dbReference type="GO" id="GO:0009030">
    <property type="term" value="F:thiamine-phosphate kinase activity"/>
    <property type="evidence" value="ECO:0007669"/>
    <property type="project" value="UniProtKB-UniRule"/>
</dbReference>
<dbReference type="InterPro" id="IPR006283">
    <property type="entry name" value="ThiL-like"/>
</dbReference>
<keyword evidence="2 5" id="KW-0808">Transferase</keyword>
<dbReference type="RefSeq" id="WP_183753226.1">
    <property type="nucleotide sequence ID" value="NZ_JACICC010000005.1"/>
</dbReference>
<feature type="binding site" evidence="2">
    <location>
        <position position="75"/>
    </location>
    <ligand>
        <name>Mg(2+)</name>
        <dbReference type="ChEBI" id="CHEBI:18420"/>
        <label>3</label>
    </ligand>
</feature>
<comment type="catalytic activity">
    <reaction evidence="2">
        <text>thiamine phosphate + ATP = thiamine diphosphate + ADP</text>
        <dbReference type="Rhea" id="RHEA:15913"/>
        <dbReference type="ChEBI" id="CHEBI:30616"/>
        <dbReference type="ChEBI" id="CHEBI:37575"/>
        <dbReference type="ChEBI" id="CHEBI:58937"/>
        <dbReference type="ChEBI" id="CHEBI:456216"/>
        <dbReference type="EC" id="2.7.4.16"/>
    </reaction>
</comment>
<feature type="domain" description="PurM-like N-terminal" evidence="3">
    <location>
        <begin position="29"/>
        <end position="141"/>
    </location>
</feature>
<dbReference type="PANTHER" id="PTHR30270">
    <property type="entry name" value="THIAMINE-MONOPHOSPHATE KINASE"/>
    <property type="match status" value="1"/>
</dbReference>
<keyword evidence="2" id="KW-0547">Nucleotide-binding</keyword>
<dbReference type="PIRSF" id="PIRSF005303">
    <property type="entry name" value="Thiam_monoph_kin"/>
    <property type="match status" value="1"/>
</dbReference>
<gene>
    <name evidence="2" type="primary">thiL</name>
    <name evidence="5" type="ORF">FHS81_002405</name>
</gene>
<dbReference type="InterPro" id="IPR016188">
    <property type="entry name" value="PurM-like_N"/>
</dbReference>
<dbReference type="HAMAP" id="MF_02128">
    <property type="entry name" value="TMP_kinase"/>
    <property type="match status" value="1"/>
</dbReference>
<feature type="binding site" evidence="2">
    <location>
        <position position="47"/>
    </location>
    <ligand>
        <name>Mg(2+)</name>
        <dbReference type="ChEBI" id="CHEBI:18420"/>
        <label>1</label>
    </ligand>
</feature>
<accession>A0A7W5Z5Y2</accession>
<feature type="binding site" evidence="2">
    <location>
        <position position="45"/>
    </location>
    <ligand>
        <name>Mg(2+)</name>
        <dbReference type="ChEBI" id="CHEBI:18420"/>
        <label>4</label>
    </ligand>
</feature>
<dbReference type="Gene3D" id="3.30.1330.10">
    <property type="entry name" value="PurM-like, N-terminal domain"/>
    <property type="match status" value="1"/>
</dbReference>
<comment type="miscellaneous">
    <text evidence="2">Reaction mechanism of ThiL seems to utilize a direct, inline transfer of the gamma-phosphate of ATP to TMP rather than a phosphorylated enzyme intermediate.</text>
</comment>
<evidence type="ECO:0000313" key="6">
    <source>
        <dbReference type="Proteomes" id="UP000537592"/>
    </source>
</evidence>
<dbReference type="Gene3D" id="3.90.650.10">
    <property type="entry name" value="PurM-like C-terminal domain"/>
    <property type="match status" value="1"/>
</dbReference>
<dbReference type="Pfam" id="PF00586">
    <property type="entry name" value="AIRS"/>
    <property type="match status" value="1"/>
</dbReference>
<feature type="binding site" evidence="2">
    <location>
        <position position="75"/>
    </location>
    <ligand>
        <name>Mg(2+)</name>
        <dbReference type="ChEBI" id="CHEBI:18420"/>
        <label>4</label>
    </ligand>
</feature>
<dbReference type="EC" id="2.7.4.16" evidence="2"/>
<keyword evidence="2" id="KW-0460">Magnesium</keyword>
<feature type="binding site" evidence="2">
    <location>
        <position position="149"/>
    </location>
    <ligand>
        <name>ATP</name>
        <dbReference type="ChEBI" id="CHEBI:30616"/>
    </ligand>
</feature>
<feature type="binding site" evidence="2">
    <location>
        <position position="75"/>
    </location>
    <ligand>
        <name>Mg(2+)</name>
        <dbReference type="ChEBI" id="CHEBI:18420"/>
        <label>2</label>
    </ligand>
</feature>
<comment type="caution">
    <text evidence="5">The sequence shown here is derived from an EMBL/GenBank/DDBJ whole genome shotgun (WGS) entry which is preliminary data.</text>
</comment>
<comment type="function">
    <text evidence="2">Catalyzes the ATP-dependent phosphorylation of thiamine-monophosphate (TMP) to form thiamine-pyrophosphate (TPP), the active form of vitamin B1.</text>
</comment>
<dbReference type="UniPathway" id="UPA00060">
    <property type="reaction ID" value="UER00142"/>
</dbReference>
<dbReference type="GO" id="GO:0000287">
    <property type="term" value="F:magnesium ion binding"/>
    <property type="evidence" value="ECO:0007669"/>
    <property type="project" value="UniProtKB-UniRule"/>
</dbReference>